<keyword evidence="1" id="KW-0472">Membrane</keyword>
<reference evidence="3" key="1">
    <citation type="submission" date="2022-11" db="UniProtKB">
        <authorList>
            <consortium name="WormBaseParasite"/>
        </authorList>
    </citation>
    <scope>IDENTIFICATION</scope>
</reference>
<evidence type="ECO:0000256" key="1">
    <source>
        <dbReference type="SAM" id="Phobius"/>
    </source>
</evidence>
<accession>A0A915IJK1</accession>
<sequence>MTVKTTNDKYQCVSGSAGPDKEIIASVLYPLFSFLFLYVGPLIVISMSYAVILYVASTKTGQT</sequence>
<organism evidence="2 3">
    <name type="scientific">Romanomermis culicivorax</name>
    <name type="common">Nematode worm</name>
    <dbReference type="NCBI Taxonomy" id="13658"/>
    <lineage>
        <taxon>Eukaryota</taxon>
        <taxon>Metazoa</taxon>
        <taxon>Ecdysozoa</taxon>
        <taxon>Nematoda</taxon>
        <taxon>Enoplea</taxon>
        <taxon>Dorylaimia</taxon>
        <taxon>Mermithida</taxon>
        <taxon>Mermithoidea</taxon>
        <taxon>Mermithidae</taxon>
        <taxon>Romanomermis</taxon>
    </lineage>
</organism>
<keyword evidence="1" id="KW-1133">Transmembrane helix</keyword>
<protein>
    <submittedName>
        <fullName evidence="3">Uncharacterized protein</fullName>
    </submittedName>
</protein>
<proteinExistence type="predicted"/>
<feature type="transmembrane region" description="Helical" evidence="1">
    <location>
        <begin position="35"/>
        <end position="56"/>
    </location>
</feature>
<name>A0A915IJK1_ROMCU</name>
<evidence type="ECO:0000313" key="2">
    <source>
        <dbReference type="Proteomes" id="UP000887565"/>
    </source>
</evidence>
<evidence type="ECO:0000313" key="3">
    <source>
        <dbReference type="WBParaSite" id="nRc.2.0.1.t14226-RA"/>
    </source>
</evidence>
<keyword evidence="1" id="KW-0812">Transmembrane</keyword>
<dbReference type="Proteomes" id="UP000887565">
    <property type="component" value="Unplaced"/>
</dbReference>
<dbReference type="AlphaFoldDB" id="A0A915IJK1"/>
<keyword evidence="2" id="KW-1185">Reference proteome</keyword>
<dbReference type="WBParaSite" id="nRc.2.0.1.t14226-RA">
    <property type="protein sequence ID" value="nRc.2.0.1.t14226-RA"/>
    <property type="gene ID" value="nRc.2.0.1.g14226"/>
</dbReference>